<evidence type="ECO:0000259" key="3">
    <source>
        <dbReference type="PROSITE" id="PS51462"/>
    </source>
</evidence>
<dbReference type="InterPro" id="IPR015797">
    <property type="entry name" value="NUDIX_hydrolase-like_dom_sf"/>
</dbReference>
<dbReference type="GO" id="GO:0005829">
    <property type="term" value="C:cytosol"/>
    <property type="evidence" value="ECO:0007669"/>
    <property type="project" value="TreeGrafter"/>
</dbReference>
<evidence type="ECO:0000313" key="5">
    <source>
        <dbReference type="Proteomes" id="UP000034531"/>
    </source>
</evidence>
<dbReference type="Pfam" id="PF00293">
    <property type="entry name" value="NUDIX"/>
    <property type="match status" value="1"/>
</dbReference>
<protein>
    <submittedName>
        <fullName evidence="4">NTP pyrophosphohydrolase including oxidative damage repair enzyme</fullName>
    </submittedName>
</protein>
<evidence type="ECO:0000256" key="2">
    <source>
        <dbReference type="ARBA" id="ARBA00022801"/>
    </source>
</evidence>
<dbReference type="PROSITE" id="PS51462">
    <property type="entry name" value="NUDIX"/>
    <property type="match status" value="1"/>
</dbReference>
<reference evidence="4 5" key="1">
    <citation type="journal article" date="2015" name="Nature">
        <title>rRNA introns, odd ribosomes, and small enigmatic genomes across a large radiation of phyla.</title>
        <authorList>
            <person name="Brown C.T."/>
            <person name="Hug L.A."/>
            <person name="Thomas B.C."/>
            <person name="Sharon I."/>
            <person name="Castelle C.J."/>
            <person name="Singh A."/>
            <person name="Wilkins M.J."/>
            <person name="Williams K.H."/>
            <person name="Banfield J.F."/>
        </authorList>
    </citation>
    <scope>NUCLEOTIDE SEQUENCE [LARGE SCALE GENOMIC DNA]</scope>
</reference>
<evidence type="ECO:0000313" key="4">
    <source>
        <dbReference type="EMBL" id="KKR49765.1"/>
    </source>
</evidence>
<dbReference type="Proteomes" id="UP000034531">
    <property type="component" value="Unassembled WGS sequence"/>
</dbReference>
<dbReference type="EMBL" id="LBYI01000020">
    <property type="protein sequence ID" value="KKR49765.1"/>
    <property type="molecule type" value="Genomic_DNA"/>
</dbReference>
<dbReference type="GO" id="GO:0006753">
    <property type="term" value="P:nucleoside phosphate metabolic process"/>
    <property type="evidence" value="ECO:0007669"/>
    <property type="project" value="TreeGrafter"/>
</dbReference>
<sequence>MNIKKGPWTITDSKTVYQNPWIKVREDKVIRPDGKNGIYGIVEMKHGISVLPIDNDGNVYLTREYHYAVEQITTEVVSGGIDKGENKEDATKRELREELGITASELIYLGKVLPLTSLVEITNHLFLARGLRFSEARPEGTEIIKVVKVSMKKAVDLVFDGTICDGTTVALILKAKEYLGL</sequence>
<keyword evidence="2 4" id="KW-0378">Hydrolase</keyword>
<name>A0A0G0TRU6_9BACT</name>
<dbReference type="PANTHER" id="PTHR11839">
    <property type="entry name" value="UDP/ADP-SUGAR PYROPHOSPHATASE"/>
    <property type="match status" value="1"/>
</dbReference>
<dbReference type="SUPFAM" id="SSF55811">
    <property type="entry name" value="Nudix"/>
    <property type="match status" value="1"/>
</dbReference>
<organism evidence="4 5">
    <name type="scientific">Candidatus Curtissbacteria bacterium GW2011_GWA1_40_16</name>
    <dbReference type="NCBI Taxonomy" id="1618405"/>
    <lineage>
        <taxon>Bacteria</taxon>
        <taxon>Candidatus Curtissiibacteriota</taxon>
    </lineage>
</organism>
<dbReference type="AlphaFoldDB" id="A0A0G0TRU6"/>
<proteinExistence type="predicted"/>
<dbReference type="CDD" id="cd24161">
    <property type="entry name" value="NUDIX_ADPRase_Ndx2"/>
    <property type="match status" value="1"/>
</dbReference>
<comment type="caution">
    <text evidence="4">The sequence shown here is derived from an EMBL/GenBank/DDBJ whole genome shotgun (WGS) entry which is preliminary data.</text>
</comment>
<accession>A0A0G0TRU6</accession>
<dbReference type="InterPro" id="IPR000086">
    <property type="entry name" value="NUDIX_hydrolase_dom"/>
</dbReference>
<comment type="cofactor">
    <cofactor evidence="1">
        <name>Mg(2+)</name>
        <dbReference type="ChEBI" id="CHEBI:18420"/>
    </cofactor>
</comment>
<dbReference type="GO" id="GO:0019693">
    <property type="term" value="P:ribose phosphate metabolic process"/>
    <property type="evidence" value="ECO:0007669"/>
    <property type="project" value="TreeGrafter"/>
</dbReference>
<gene>
    <name evidence="4" type="ORF">UT84_C0020G0009</name>
</gene>
<dbReference type="GO" id="GO:0016787">
    <property type="term" value="F:hydrolase activity"/>
    <property type="evidence" value="ECO:0007669"/>
    <property type="project" value="UniProtKB-KW"/>
</dbReference>
<dbReference type="Gene3D" id="3.90.79.10">
    <property type="entry name" value="Nucleoside Triphosphate Pyrophosphohydrolase"/>
    <property type="match status" value="1"/>
</dbReference>
<evidence type="ECO:0000256" key="1">
    <source>
        <dbReference type="ARBA" id="ARBA00001946"/>
    </source>
</evidence>
<dbReference type="PANTHER" id="PTHR11839:SF18">
    <property type="entry name" value="NUDIX HYDROLASE DOMAIN-CONTAINING PROTEIN"/>
    <property type="match status" value="1"/>
</dbReference>
<feature type="domain" description="Nudix hydrolase" evidence="3">
    <location>
        <begin position="43"/>
        <end position="177"/>
    </location>
</feature>